<reference evidence="1" key="2">
    <citation type="submission" date="2020-09" db="EMBL/GenBank/DDBJ databases">
        <authorList>
            <person name="Sun Q."/>
            <person name="Zhou Y."/>
        </authorList>
    </citation>
    <scope>NUCLEOTIDE SEQUENCE</scope>
    <source>
        <strain evidence="1">CGMCC 4.7299</strain>
    </source>
</reference>
<name>A0A8J3C2K7_9ACTN</name>
<reference evidence="1" key="1">
    <citation type="journal article" date="2014" name="Int. J. Syst. Evol. Microbiol.">
        <title>Complete genome sequence of Corynebacterium casei LMG S-19264T (=DSM 44701T), isolated from a smear-ripened cheese.</title>
        <authorList>
            <consortium name="US DOE Joint Genome Institute (JGI-PGF)"/>
            <person name="Walter F."/>
            <person name="Albersmeier A."/>
            <person name="Kalinowski J."/>
            <person name="Ruckert C."/>
        </authorList>
    </citation>
    <scope>NUCLEOTIDE SEQUENCE</scope>
    <source>
        <strain evidence="1">CGMCC 4.7299</strain>
    </source>
</reference>
<dbReference type="Proteomes" id="UP000656042">
    <property type="component" value="Unassembled WGS sequence"/>
</dbReference>
<dbReference type="AlphaFoldDB" id="A0A8J3C2K7"/>
<sequence>MPSTAAAAGAARLGAVTVATSAAESIVAVARIRTAIVSLPRGVKGAEVSASPHDK</sequence>
<comment type="caution">
    <text evidence="1">The sequence shown here is derived from an EMBL/GenBank/DDBJ whole genome shotgun (WGS) entry which is preliminary data.</text>
</comment>
<proteinExistence type="predicted"/>
<organism evidence="1 2">
    <name type="scientific">Mangrovihabitans endophyticus</name>
    <dbReference type="NCBI Taxonomy" id="1751298"/>
    <lineage>
        <taxon>Bacteria</taxon>
        <taxon>Bacillati</taxon>
        <taxon>Actinomycetota</taxon>
        <taxon>Actinomycetes</taxon>
        <taxon>Micromonosporales</taxon>
        <taxon>Micromonosporaceae</taxon>
        <taxon>Mangrovihabitans</taxon>
    </lineage>
</organism>
<evidence type="ECO:0000313" key="1">
    <source>
        <dbReference type="EMBL" id="GGL00555.1"/>
    </source>
</evidence>
<keyword evidence="2" id="KW-1185">Reference proteome</keyword>
<accession>A0A8J3C2K7</accession>
<protein>
    <submittedName>
        <fullName evidence="1">Uncharacterized protein</fullName>
    </submittedName>
</protein>
<dbReference type="EMBL" id="BMMX01000018">
    <property type="protein sequence ID" value="GGL00555.1"/>
    <property type="molecule type" value="Genomic_DNA"/>
</dbReference>
<evidence type="ECO:0000313" key="2">
    <source>
        <dbReference type="Proteomes" id="UP000656042"/>
    </source>
</evidence>
<gene>
    <name evidence="1" type="ORF">GCM10012284_38770</name>
</gene>